<comment type="similarity">
    <text evidence="1">Belongs to the MIP18 family.</text>
</comment>
<dbReference type="FunFam" id="3.30.300.130:FF:000005">
    <property type="entry name" value="Mitotic spindle-associated mmxd complex subunit"/>
    <property type="match status" value="1"/>
</dbReference>
<dbReference type="InterPro" id="IPR034904">
    <property type="entry name" value="FSCA_dom_sf"/>
</dbReference>
<dbReference type="Proteomes" id="UP000887560">
    <property type="component" value="Unplaced"/>
</dbReference>
<accession>A0A915P9M3</accession>
<dbReference type="Gene3D" id="3.40.30.10">
    <property type="entry name" value="Glutaredoxin"/>
    <property type="match status" value="1"/>
</dbReference>
<keyword evidence="4" id="KW-1185">Reference proteome</keyword>
<reference evidence="5" key="1">
    <citation type="submission" date="2022-11" db="UniProtKB">
        <authorList>
            <consortium name="WormBaseParasite"/>
        </authorList>
    </citation>
    <scope>IDENTIFICATION</scope>
</reference>
<dbReference type="GO" id="GO:0097361">
    <property type="term" value="C:cytosolic [4Fe-4S] assembly targeting complex"/>
    <property type="evidence" value="ECO:0007669"/>
    <property type="project" value="UniProtKB-ARBA"/>
</dbReference>
<dbReference type="GO" id="GO:0007059">
    <property type="term" value="P:chromosome segregation"/>
    <property type="evidence" value="ECO:0007669"/>
    <property type="project" value="UniProtKB-KW"/>
</dbReference>
<evidence type="ECO:0000259" key="3">
    <source>
        <dbReference type="Pfam" id="PF01883"/>
    </source>
</evidence>
<evidence type="ECO:0000256" key="2">
    <source>
        <dbReference type="ARBA" id="ARBA00022829"/>
    </source>
</evidence>
<evidence type="ECO:0000256" key="1">
    <source>
        <dbReference type="ARBA" id="ARBA00010381"/>
    </source>
</evidence>
<feature type="domain" description="MIP18 family-like" evidence="3">
    <location>
        <begin position="38"/>
        <end position="109"/>
    </location>
</feature>
<dbReference type="InterPro" id="IPR039796">
    <property type="entry name" value="MIP18"/>
</dbReference>
<keyword evidence="2" id="KW-0159">Chromosome partition</keyword>
<dbReference type="SUPFAM" id="SSF117916">
    <property type="entry name" value="Fe-S cluster assembly (FSCA) domain-like"/>
    <property type="match status" value="1"/>
</dbReference>
<dbReference type="InterPro" id="IPR002744">
    <property type="entry name" value="MIP18-like"/>
</dbReference>
<organism evidence="4 5">
    <name type="scientific">Meloidogyne floridensis</name>
    <dbReference type="NCBI Taxonomy" id="298350"/>
    <lineage>
        <taxon>Eukaryota</taxon>
        <taxon>Metazoa</taxon>
        <taxon>Ecdysozoa</taxon>
        <taxon>Nematoda</taxon>
        <taxon>Chromadorea</taxon>
        <taxon>Rhabditida</taxon>
        <taxon>Tylenchina</taxon>
        <taxon>Tylenchomorpha</taxon>
        <taxon>Tylenchoidea</taxon>
        <taxon>Meloidogynidae</taxon>
        <taxon>Meloidogyninae</taxon>
        <taxon>Meloidogyne</taxon>
    </lineage>
</organism>
<dbReference type="Gene3D" id="3.30.300.130">
    <property type="entry name" value="Fe-S cluster assembly (FSCA)"/>
    <property type="match status" value="1"/>
</dbReference>
<dbReference type="GO" id="GO:0051604">
    <property type="term" value="P:protein maturation"/>
    <property type="evidence" value="ECO:0007669"/>
    <property type="project" value="InterPro"/>
</dbReference>
<name>A0A915P9M3_9BILA</name>
<sequence>MGKERLDNAAPVIHATKVRLVDNPKLYDENIEDPIDAQEVFDYIKDISDPEHPYTLEQLNVVQEELIYVGLDPLDPYVDVRFTPTIPHCSMAALIGLAIHAKLKRSLPRNMKIIVRITPGSHSTEESINRQLADKERMCRLWGRIRYGVHWDRKEQTELAVKALNLRKVHSVQLSMDPFSGDSTALRQLWCKLSAPKVRATNPKVRITHELRDDGKPPYFLMHLEDGKKLMFRTDGFHIVDLVMRLNRLLGNPELAPKGIPFEEDEDVPDTELEDWLRKRSLKKTPSDFLI</sequence>
<dbReference type="Pfam" id="PF01883">
    <property type="entry name" value="FeS_assembly_P"/>
    <property type="match status" value="1"/>
</dbReference>
<dbReference type="PANTHER" id="PTHR12377:SF0">
    <property type="entry name" value="CYTOSOLIC IRON-SULFUR ASSEMBLY COMPONENT 2B"/>
    <property type="match status" value="1"/>
</dbReference>
<evidence type="ECO:0000313" key="4">
    <source>
        <dbReference type="Proteomes" id="UP000887560"/>
    </source>
</evidence>
<dbReference type="PANTHER" id="PTHR12377">
    <property type="entry name" value="CYTOSOLIC IRON-SULFUR ASSEMBLY COMPONENT 2B-RELATED"/>
    <property type="match status" value="1"/>
</dbReference>
<dbReference type="AlphaFoldDB" id="A0A915P9M3"/>
<dbReference type="WBParaSite" id="scf7180000424136.g12411">
    <property type="protein sequence ID" value="scf7180000424136.g12411"/>
    <property type="gene ID" value="scf7180000424136.g12411"/>
</dbReference>
<protein>
    <submittedName>
        <fullName evidence="5">MIP18 family-like domain-containing protein</fullName>
    </submittedName>
</protein>
<evidence type="ECO:0000313" key="5">
    <source>
        <dbReference type="WBParaSite" id="scf7180000424136.g12411"/>
    </source>
</evidence>
<proteinExistence type="inferred from homology"/>